<comment type="caution">
    <text evidence="1">The sequence shown here is derived from an EMBL/GenBank/DDBJ whole genome shotgun (WGS) entry which is preliminary data.</text>
</comment>
<dbReference type="Gene3D" id="3.50.50.60">
    <property type="entry name" value="FAD/NAD(P)-binding domain"/>
    <property type="match status" value="1"/>
</dbReference>
<proteinExistence type="predicted"/>
<evidence type="ECO:0000313" key="2">
    <source>
        <dbReference type="Proteomes" id="UP000005839"/>
    </source>
</evidence>
<dbReference type="EMBL" id="ABIC01000011">
    <property type="protein sequence ID" value="EDQ01203.1"/>
    <property type="molecule type" value="Genomic_DNA"/>
</dbReference>
<keyword evidence="2" id="KW-1185">Reference proteome</keyword>
<dbReference type="RefSeq" id="WP_005498407.1">
    <property type="nucleotide sequence ID" value="NZ_ABIC01000011.1"/>
</dbReference>
<gene>
    <name evidence="1" type="ORF">KT99_16946</name>
</gene>
<sequence length="48" mass="5449">MGYKAEHSLFDELANELDVNEVFNIGDSQQARTIMTAIWDGYEVARSL</sequence>
<name>A9D642_9GAMM</name>
<dbReference type="Gene3D" id="3.40.50.720">
    <property type="entry name" value="NAD(P)-binding Rossmann-like Domain"/>
    <property type="match status" value="1"/>
</dbReference>
<dbReference type="AlphaFoldDB" id="A9D642"/>
<organism evidence="1 2">
    <name type="scientific">Shewanella benthica KT99</name>
    <dbReference type="NCBI Taxonomy" id="314608"/>
    <lineage>
        <taxon>Bacteria</taxon>
        <taxon>Pseudomonadati</taxon>
        <taxon>Pseudomonadota</taxon>
        <taxon>Gammaproteobacteria</taxon>
        <taxon>Alteromonadales</taxon>
        <taxon>Shewanellaceae</taxon>
        <taxon>Shewanella</taxon>
    </lineage>
</organism>
<dbReference type="Proteomes" id="UP000005839">
    <property type="component" value="Unassembled WGS sequence"/>
</dbReference>
<reference evidence="1 2" key="1">
    <citation type="submission" date="2007-10" db="EMBL/GenBank/DDBJ databases">
        <authorList>
            <person name="Yayanos A."/>
            <person name="Ferriera S."/>
            <person name="Johnson J."/>
            <person name="Kravitz S."/>
            <person name="Halpern A."/>
            <person name="Remington K."/>
            <person name="Beeson K."/>
            <person name="Tran B."/>
            <person name="Rogers Y.-H."/>
            <person name="Friedman R."/>
            <person name="Venter J.C."/>
        </authorList>
    </citation>
    <scope>NUCLEOTIDE SEQUENCE [LARGE SCALE GENOMIC DNA]</scope>
    <source>
        <strain evidence="1 2">KT99</strain>
    </source>
</reference>
<protein>
    <submittedName>
        <fullName evidence="1">Uncharacterized protein</fullName>
    </submittedName>
</protein>
<accession>A9D642</accession>
<evidence type="ECO:0000313" key="1">
    <source>
        <dbReference type="EMBL" id="EDQ01203.1"/>
    </source>
</evidence>
<dbReference type="InterPro" id="IPR036188">
    <property type="entry name" value="FAD/NAD-bd_sf"/>
</dbReference>